<evidence type="ECO:0000256" key="2">
    <source>
        <dbReference type="ARBA" id="ARBA00022679"/>
    </source>
</evidence>
<dbReference type="SUPFAM" id="SSF56214">
    <property type="entry name" value="4'-phosphopantetheinyl transferase"/>
    <property type="match status" value="2"/>
</dbReference>
<dbReference type="Pfam" id="PF22624">
    <property type="entry name" value="AASDHPPT_N"/>
    <property type="match status" value="1"/>
</dbReference>
<dbReference type="Gene3D" id="3.90.470.20">
    <property type="entry name" value="4'-phosphopantetheinyl transferase domain"/>
    <property type="match status" value="1"/>
</dbReference>
<dbReference type="EMBL" id="QZBT01000008">
    <property type="protein sequence ID" value="THZ88320.1"/>
    <property type="molecule type" value="Genomic_DNA"/>
</dbReference>
<dbReference type="EC" id="2.7.8.7" evidence="1"/>
<sequence>MATSDLQGLTCWLIDTRSLWPGQHIKDAASDVLQLLSNDERVAVLRKMFIADARMSLASAMLKRLYVSRALSIPWKDVNIARKGDPKHGKPCAVLPDGSFAKIDFNISHQAGLVSLVGWNPSSGQSQSALVGADIVCVNERDDYRTIDQEGFDAWIDIYEDIFSEAERWDMKYNVDYITLLDGRIIQGGNLGRADRCVQRNKDLAVTLPTGETHSFNSDLLIDAKLRRFYSFFCYKEAYIKLAGEALLAPWLKELEFQNVRSPKPGTVARCSTHGTWGEKASDVEVVLHGSKVDDVKMTLQAFEENFMLATAVQGLQDLEAPPFTKLDLENDVLAFATTLSPTAMPGIIWTVEKHDIFKISLVVRREALSITLLVEGCTGLKNIVHFYRVRVTEFSARGGQNSPNFVSGELTITRSIRSF</sequence>
<name>A0A4S9Y6J3_AURPU</name>
<gene>
    <name evidence="4" type="ORF">D6C84_01069</name>
</gene>
<evidence type="ECO:0000256" key="1">
    <source>
        <dbReference type="ARBA" id="ARBA00013172"/>
    </source>
</evidence>
<dbReference type="GO" id="GO:0008897">
    <property type="term" value="F:holo-[acyl-carrier-protein] synthase activity"/>
    <property type="evidence" value="ECO:0007669"/>
    <property type="project" value="UniProtKB-EC"/>
</dbReference>
<keyword evidence="2 4" id="KW-0808">Transferase</keyword>
<dbReference type="PANTHER" id="PTHR12215">
    <property type="entry name" value="PHOSPHOPANTETHEINE TRANSFERASE"/>
    <property type="match status" value="1"/>
</dbReference>
<proteinExistence type="predicted"/>
<comment type="caution">
    <text evidence="4">The sequence shown here is derived from an EMBL/GenBank/DDBJ whole genome shotgun (WGS) entry which is preliminary data.</text>
</comment>
<dbReference type="GO" id="GO:0019878">
    <property type="term" value="P:lysine biosynthetic process via aminoadipic acid"/>
    <property type="evidence" value="ECO:0007669"/>
    <property type="project" value="TreeGrafter"/>
</dbReference>
<evidence type="ECO:0000313" key="5">
    <source>
        <dbReference type="Proteomes" id="UP000310039"/>
    </source>
</evidence>
<dbReference type="InterPro" id="IPR055066">
    <property type="entry name" value="AASDHPPT_N"/>
</dbReference>
<dbReference type="AlphaFoldDB" id="A0A4S9Y6J3"/>
<protein>
    <recommendedName>
        <fullName evidence="1">holo-[acyl-carrier-protein] synthase</fullName>
        <ecNumber evidence="1">2.7.8.7</ecNumber>
    </recommendedName>
</protein>
<accession>A0A4S9Y6J3</accession>
<dbReference type="InterPro" id="IPR037143">
    <property type="entry name" value="4-PPantetheinyl_Trfase_dom_sf"/>
</dbReference>
<evidence type="ECO:0000313" key="4">
    <source>
        <dbReference type="EMBL" id="THZ88320.1"/>
    </source>
</evidence>
<dbReference type="PANTHER" id="PTHR12215:SF10">
    <property type="entry name" value="L-AMINOADIPATE-SEMIALDEHYDE DEHYDROGENASE-PHOSPHOPANTETHEINYL TRANSFERASE"/>
    <property type="match status" value="1"/>
</dbReference>
<organism evidence="4 5">
    <name type="scientific">Aureobasidium pullulans</name>
    <name type="common">Black yeast</name>
    <name type="synonym">Pullularia pullulans</name>
    <dbReference type="NCBI Taxonomy" id="5580"/>
    <lineage>
        <taxon>Eukaryota</taxon>
        <taxon>Fungi</taxon>
        <taxon>Dikarya</taxon>
        <taxon>Ascomycota</taxon>
        <taxon>Pezizomycotina</taxon>
        <taxon>Dothideomycetes</taxon>
        <taxon>Dothideomycetidae</taxon>
        <taxon>Dothideales</taxon>
        <taxon>Saccotheciaceae</taxon>
        <taxon>Aureobasidium</taxon>
    </lineage>
</organism>
<evidence type="ECO:0000259" key="3">
    <source>
        <dbReference type="Pfam" id="PF22624"/>
    </source>
</evidence>
<dbReference type="GO" id="GO:0005829">
    <property type="term" value="C:cytosol"/>
    <property type="evidence" value="ECO:0007669"/>
    <property type="project" value="TreeGrafter"/>
</dbReference>
<dbReference type="GO" id="GO:0000287">
    <property type="term" value="F:magnesium ion binding"/>
    <property type="evidence" value="ECO:0007669"/>
    <property type="project" value="InterPro"/>
</dbReference>
<dbReference type="InterPro" id="IPR050559">
    <property type="entry name" value="P-Pant_transferase_sf"/>
</dbReference>
<reference evidence="4 5" key="1">
    <citation type="submission" date="2018-10" db="EMBL/GenBank/DDBJ databases">
        <title>Fifty Aureobasidium pullulans genomes reveal a recombining polyextremotolerant generalist.</title>
        <authorList>
            <person name="Gostincar C."/>
            <person name="Turk M."/>
            <person name="Zajc J."/>
            <person name="Gunde-Cimerman N."/>
        </authorList>
    </citation>
    <scope>NUCLEOTIDE SEQUENCE [LARGE SCALE GENOMIC DNA]</scope>
    <source>
        <strain evidence="4 5">EXF-3403</strain>
    </source>
</reference>
<feature type="domain" description="4'-phosphopantetheinyl transferase N-terminal" evidence="3">
    <location>
        <begin position="30"/>
        <end position="118"/>
    </location>
</feature>
<dbReference type="Proteomes" id="UP000310039">
    <property type="component" value="Unassembled WGS sequence"/>
</dbReference>